<dbReference type="AlphaFoldDB" id="A0AA42C920"/>
<evidence type="ECO:0000259" key="1">
    <source>
        <dbReference type="SMART" id="SM01321"/>
    </source>
</evidence>
<protein>
    <submittedName>
        <fullName evidence="2">Transposase</fullName>
    </submittedName>
</protein>
<dbReference type="EMBL" id="JAPAAF010000002">
    <property type="protein sequence ID" value="MCW0481565.1"/>
    <property type="molecule type" value="Genomic_DNA"/>
</dbReference>
<dbReference type="SUPFAM" id="SSF143422">
    <property type="entry name" value="Transposase IS200-like"/>
    <property type="match status" value="1"/>
</dbReference>
<dbReference type="GO" id="GO:0004803">
    <property type="term" value="F:transposase activity"/>
    <property type="evidence" value="ECO:0007669"/>
    <property type="project" value="InterPro"/>
</dbReference>
<dbReference type="Pfam" id="PF01797">
    <property type="entry name" value="Y1_Tnp"/>
    <property type="match status" value="1"/>
</dbReference>
<dbReference type="RefSeq" id="WP_282590175.1">
    <property type="nucleotide sequence ID" value="NZ_JAPAAF010000002.1"/>
</dbReference>
<organism evidence="2 3">
    <name type="scientific">Gaoshiqia sediminis</name>
    <dbReference type="NCBI Taxonomy" id="2986998"/>
    <lineage>
        <taxon>Bacteria</taxon>
        <taxon>Pseudomonadati</taxon>
        <taxon>Bacteroidota</taxon>
        <taxon>Bacteroidia</taxon>
        <taxon>Marinilabiliales</taxon>
        <taxon>Prolixibacteraceae</taxon>
        <taxon>Gaoshiqia</taxon>
    </lineage>
</organism>
<dbReference type="InterPro" id="IPR036515">
    <property type="entry name" value="Transposase_17_sf"/>
</dbReference>
<accession>A0AA42C920</accession>
<gene>
    <name evidence="2" type="ORF">N2K84_02415</name>
</gene>
<dbReference type="GO" id="GO:0006313">
    <property type="term" value="P:DNA transposition"/>
    <property type="evidence" value="ECO:0007669"/>
    <property type="project" value="InterPro"/>
</dbReference>
<dbReference type="GO" id="GO:0003677">
    <property type="term" value="F:DNA binding"/>
    <property type="evidence" value="ECO:0007669"/>
    <property type="project" value="InterPro"/>
</dbReference>
<proteinExistence type="predicted"/>
<reference evidence="2" key="1">
    <citation type="submission" date="2022-10" db="EMBL/GenBank/DDBJ databases">
        <title>Gaoshiqiia sediminis gen. nov., sp. nov., isolated from coastal sediment.</title>
        <authorList>
            <person name="Yu W.X."/>
            <person name="Mu D.S."/>
            <person name="Du J.Z."/>
            <person name="Liang Y.Q."/>
        </authorList>
    </citation>
    <scope>NUCLEOTIDE SEQUENCE</scope>
    <source>
        <strain evidence="2">A06</strain>
    </source>
</reference>
<name>A0AA42C920_9BACT</name>
<dbReference type="PANTHER" id="PTHR33360">
    <property type="entry name" value="TRANSPOSASE FOR INSERTION SEQUENCE ELEMENT IS200"/>
    <property type="match status" value="1"/>
</dbReference>
<evidence type="ECO:0000313" key="2">
    <source>
        <dbReference type="EMBL" id="MCW0481565.1"/>
    </source>
</evidence>
<dbReference type="Gene3D" id="3.30.70.1290">
    <property type="entry name" value="Transposase IS200-like"/>
    <property type="match status" value="1"/>
</dbReference>
<evidence type="ECO:0000313" key="3">
    <source>
        <dbReference type="Proteomes" id="UP001163821"/>
    </source>
</evidence>
<dbReference type="SMART" id="SM01321">
    <property type="entry name" value="Y1_Tnp"/>
    <property type="match status" value="1"/>
</dbReference>
<dbReference type="Proteomes" id="UP001163821">
    <property type="component" value="Unassembled WGS sequence"/>
</dbReference>
<dbReference type="InterPro" id="IPR002686">
    <property type="entry name" value="Transposase_17"/>
</dbReference>
<feature type="domain" description="Transposase IS200-like" evidence="1">
    <location>
        <begin position="5"/>
        <end position="119"/>
    </location>
</feature>
<sequence length="150" mass="17553">MKIEYNNLYTHFVFTTLSRQACIHEASRERIEKYITGIVNNNECQLYAVYANPEHVHFLVSRSPGVSEQRLATIVAESSQRFIHENKLVAGSFQWQQSCSAFSVSKSHVNRVCKYILNQPEHHRKHTFAEEYEEFIKHYQQAIQKGFDGE</sequence>
<comment type="caution">
    <text evidence="2">The sequence shown here is derived from an EMBL/GenBank/DDBJ whole genome shotgun (WGS) entry which is preliminary data.</text>
</comment>
<dbReference type="PANTHER" id="PTHR33360:SF2">
    <property type="entry name" value="TRANSPOSASE FOR INSERTION SEQUENCE ELEMENT IS200"/>
    <property type="match status" value="1"/>
</dbReference>
<keyword evidence="3" id="KW-1185">Reference proteome</keyword>